<name>A0AAE0X1S0_9PEZI</name>
<organism evidence="1 2">
    <name type="scientific">Podospora appendiculata</name>
    <dbReference type="NCBI Taxonomy" id="314037"/>
    <lineage>
        <taxon>Eukaryota</taxon>
        <taxon>Fungi</taxon>
        <taxon>Dikarya</taxon>
        <taxon>Ascomycota</taxon>
        <taxon>Pezizomycotina</taxon>
        <taxon>Sordariomycetes</taxon>
        <taxon>Sordariomycetidae</taxon>
        <taxon>Sordariales</taxon>
        <taxon>Podosporaceae</taxon>
        <taxon>Podospora</taxon>
    </lineage>
</organism>
<gene>
    <name evidence="1" type="ORF">B0T22DRAFT_445003</name>
</gene>
<accession>A0AAE0X1S0</accession>
<evidence type="ECO:0000313" key="2">
    <source>
        <dbReference type="Proteomes" id="UP001270362"/>
    </source>
</evidence>
<evidence type="ECO:0000313" key="1">
    <source>
        <dbReference type="EMBL" id="KAK3682835.1"/>
    </source>
</evidence>
<reference evidence="1" key="2">
    <citation type="submission" date="2023-06" db="EMBL/GenBank/DDBJ databases">
        <authorList>
            <consortium name="Lawrence Berkeley National Laboratory"/>
            <person name="Haridas S."/>
            <person name="Hensen N."/>
            <person name="Bonometti L."/>
            <person name="Westerberg I."/>
            <person name="Brannstrom I.O."/>
            <person name="Guillou S."/>
            <person name="Cros-Aarteil S."/>
            <person name="Calhoun S."/>
            <person name="Kuo A."/>
            <person name="Mondo S."/>
            <person name="Pangilinan J."/>
            <person name="Riley R."/>
            <person name="Labutti K."/>
            <person name="Andreopoulos B."/>
            <person name="Lipzen A."/>
            <person name="Chen C."/>
            <person name="Yanf M."/>
            <person name="Daum C."/>
            <person name="Ng V."/>
            <person name="Clum A."/>
            <person name="Steindorff A."/>
            <person name="Ohm R."/>
            <person name="Martin F."/>
            <person name="Silar P."/>
            <person name="Natvig D."/>
            <person name="Lalanne C."/>
            <person name="Gautier V."/>
            <person name="Ament-Velasquez S.L."/>
            <person name="Kruys A."/>
            <person name="Hutchinson M.I."/>
            <person name="Powell A.J."/>
            <person name="Barry K."/>
            <person name="Miller A.N."/>
            <person name="Grigoriev I.V."/>
            <person name="Debuchy R."/>
            <person name="Gladieux P."/>
            <person name="Thoren M.H."/>
            <person name="Johannesson H."/>
        </authorList>
    </citation>
    <scope>NUCLEOTIDE SEQUENCE</scope>
    <source>
        <strain evidence="1">CBS 314.62</strain>
    </source>
</reference>
<proteinExistence type="predicted"/>
<reference evidence="1" key="1">
    <citation type="journal article" date="2023" name="Mol. Phylogenet. Evol.">
        <title>Genome-scale phylogeny and comparative genomics of the fungal order Sordariales.</title>
        <authorList>
            <person name="Hensen N."/>
            <person name="Bonometti L."/>
            <person name="Westerberg I."/>
            <person name="Brannstrom I.O."/>
            <person name="Guillou S."/>
            <person name="Cros-Aarteil S."/>
            <person name="Calhoun S."/>
            <person name="Haridas S."/>
            <person name="Kuo A."/>
            <person name="Mondo S."/>
            <person name="Pangilinan J."/>
            <person name="Riley R."/>
            <person name="LaButti K."/>
            <person name="Andreopoulos B."/>
            <person name="Lipzen A."/>
            <person name="Chen C."/>
            <person name="Yan M."/>
            <person name="Daum C."/>
            <person name="Ng V."/>
            <person name="Clum A."/>
            <person name="Steindorff A."/>
            <person name="Ohm R.A."/>
            <person name="Martin F."/>
            <person name="Silar P."/>
            <person name="Natvig D.O."/>
            <person name="Lalanne C."/>
            <person name="Gautier V."/>
            <person name="Ament-Velasquez S.L."/>
            <person name="Kruys A."/>
            <person name="Hutchinson M.I."/>
            <person name="Powell A.J."/>
            <person name="Barry K."/>
            <person name="Miller A.N."/>
            <person name="Grigoriev I.V."/>
            <person name="Debuchy R."/>
            <person name="Gladieux P."/>
            <person name="Hiltunen Thoren M."/>
            <person name="Johannesson H."/>
        </authorList>
    </citation>
    <scope>NUCLEOTIDE SEQUENCE</scope>
    <source>
        <strain evidence="1">CBS 314.62</strain>
    </source>
</reference>
<comment type="caution">
    <text evidence="1">The sequence shown here is derived from an EMBL/GenBank/DDBJ whole genome shotgun (WGS) entry which is preliminary data.</text>
</comment>
<dbReference type="EMBL" id="JAULSO010000005">
    <property type="protein sequence ID" value="KAK3682835.1"/>
    <property type="molecule type" value="Genomic_DNA"/>
</dbReference>
<keyword evidence="2" id="KW-1185">Reference proteome</keyword>
<protein>
    <submittedName>
        <fullName evidence="1">Uncharacterized protein</fullName>
    </submittedName>
</protein>
<sequence>MGFLRMAEKAKHPTRSFHPPIMFIAKFIAVVAVVAQGVFAVPVASFTVVATPTAAFTGSIVTDVELIDLCVTPATVADTSGVLALNRDHLEHQYRNYQQHHINSTMSTTPRDPC</sequence>
<dbReference type="AlphaFoldDB" id="A0AAE0X1S0"/>
<dbReference type="Proteomes" id="UP001270362">
    <property type="component" value="Unassembled WGS sequence"/>
</dbReference>